<keyword evidence="16" id="KW-1185">Reference proteome</keyword>
<dbReference type="InterPro" id="IPR017938">
    <property type="entry name" value="Riboflavin_synthase-like_b-brl"/>
</dbReference>
<evidence type="ECO:0000256" key="11">
    <source>
        <dbReference type="ARBA" id="ARBA00023136"/>
    </source>
</evidence>
<dbReference type="PROSITE" id="PS51384">
    <property type="entry name" value="FAD_FR"/>
    <property type="match status" value="1"/>
</dbReference>
<dbReference type="GO" id="GO:0006826">
    <property type="term" value="P:iron ion transport"/>
    <property type="evidence" value="ECO:0007669"/>
    <property type="project" value="TreeGrafter"/>
</dbReference>
<dbReference type="InterPro" id="IPR013130">
    <property type="entry name" value="Fe3_Rdtase_TM_dom"/>
</dbReference>
<comment type="caution">
    <text evidence="15">The sequence shown here is derived from an EMBL/GenBank/DDBJ whole genome shotgun (WGS) entry which is preliminary data.</text>
</comment>
<keyword evidence="7" id="KW-0249">Electron transport</keyword>
<protein>
    <recommendedName>
        <fullName evidence="3">ferric-chelate reductase (NADPH)</fullName>
        <ecNumber evidence="3">1.16.1.9</ecNumber>
    </recommendedName>
</protein>
<dbReference type="Pfam" id="PF01794">
    <property type="entry name" value="Ferric_reduct"/>
    <property type="match status" value="1"/>
</dbReference>
<evidence type="ECO:0000256" key="3">
    <source>
        <dbReference type="ARBA" id="ARBA00012668"/>
    </source>
</evidence>
<feature type="transmembrane region" description="Helical" evidence="13">
    <location>
        <begin position="45"/>
        <end position="66"/>
    </location>
</feature>
<dbReference type="Pfam" id="PF08022">
    <property type="entry name" value="FAD_binding_8"/>
    <property type="match status" value="1"/>
</dbReference>
<reference evidence="15 16" key="2">
    <citation type="journal article" date="2017" name="Sci. Rep.">
        <title>Ant-infecting Ophiocordyceps genomes reveal a high diversity of potential behavioral manipulation genes and a possible major role for enterotoxins.</title>
        <authorList>
            <person name="de Bekker C."/>
            <person name="Ohm R.A."/>
            <person name="Evans H.C."/>
            <person name="Brachmann A."/>
            <person name="Hughes D.P."/>
        </authorList>
    </citation>
    <scope>NUCLEOTIDE SEQUENCE [LARGE SCALE GENOMIC DNA]</scope>
    <source>
        <strain evidence="15 16">SC16a</strain>
    </source>
</reference>
<sequence length="614" mass="68306">MNSSVNTSTDEPRPTGTWDTEVEAESTILPYYTGLNGVDLATNTLFADILWLLLGFLALVVLGVRISETMWARQRQASATSMPCREQAHWKTAQWPWMPSLKKHLLYAPLLRKRHNREFRPLPAVSFGTLPSRPYAILMVVYLAVNVAAMSVLQLNKGNPNGYAVVAELRGRSGTLAVANMVPLIILAGRNNPLIPLLRISYDSYNMLHRWLGRLVVFQIVVHAACWTDVAAADRGLKHAFAEASRNDSLFMRSGVAGAVAAVVLLLSSFSPLRHAFYEIFLNLHILLALAVLATAWIHCASADVDHGLPQRPWIMAIVLLWLADRLARVVRTLRLHWPKGIASAAVCEALPGDVTRVTVPLPRYMDIKPGTHAFLRIWGISFWESHPFSIAWVHHDTGLRLPGPNKPKQSDAVTLATFLIRAQDGMTRKLFERASSEPKGVRILVTTEGPYAGYHDLNSYHHIILICGSTGITHQLSYIKSLLEGYNAGTVAIRRLLLCWIIRDKEWMEWVQPYIDAISRIPRSEHVMSIQVFITQRHLPLEVATAATQPLVRVSSGRPDMARLLAEEVQRQLGATCVTVCGAGALADDVRCAVRAVQGTNSVVDFIEESFTW</sequence>
<keyword evidence="9" id="KW-0560">Oxidoreductase</keyword>
<organism evidence="15 16">
    <name type="scientific">Ophiocordyceps unilateralis</name>
    <name type="common">Zombie-ant fungus</name>
    <name type="synonym">Torrubia unilateralis</name>
    <dbReference type="NCBI Taxonomy" id="268505"/>
    <lineage>
        <taxon>Eukaryota</taxon>
        <taxon>Fungi</taxon>
        <taxon>Dikarya</taxon>
        <taxon>Ascomycota</taxon>
        <taxon>Pezizomycotina</taxon>
        <taxon>Sordariomycetes</taxon>
        <taxon>Hypocreomycetidae</taxon>
        <taxon>Hypocreales</taxon>
        <taxon>Ophiocordycipitaceae</taxon>
        <taxon>Ophiocordyceps</taxon>
    </lineage>
</organism>
<evidence type="ECO:0000313" key="15">
    <source>
        <dbReference type="EMBL" id="PFH62791.1"/>
    </source>
</evidence>
<evidence type="ECO:0000256" key="9">
    <source>
        <dbReference type="ARBA" id="ARBA00023002"/>
    </source>
</evidence>
<dbReference type="EC" id="1.16.1.9" evidence="3"/>
<dbReference type="GO" id="GO:0006879">
    <property type="term" value="P:intracellular iron ion homeostasis"/>
    <property type="evidence" value="ECO:0007669"/>
    <property type="project" value="TreeGrafter"/>
</dbReference>
<evidence type="ECO:0000313" key="16">
    <source>
        <dbReference type="Proteomes" id="UP000037136"/>
    </source>
</evidence>
<dbReference type="GO" id="GO:0015677">
    <property type="term" value="P:copper ion import"/>
    <property type="evidence" value="ECO:0007669"/>
    <property type="project" value="TreeGrafter"/>
</dbReference>
<evidence type="ECO:0000256" key="4">
    <source>
        <dbReference type="ARBA" id="ARBA00022448"/>
    </source>
</evidence>
<evidence type="ECO:0000256" key="8">
    <source>
        <dbReference type="ARBA" id="ARBA00022989"/>
    </source>
</evidence>
<dbReference type="GO" id="GO:0052851">
    <property type="term" value="F:ferric-chelate reductase (NADPH) activity"/>
    <property type="evidence" value="ECO:0007669"/>
    <property type="project" value="UniProtKB-EC"/>
</dbReference>
<comment type="similarity">
    <text evidence="2">Belongs to the ferric reductase (FRE) family.</text>
</comment>
<dbReference type="GO" id="GO:0005886">
    <property type="term" value="C:plasma membrane"/>
    <property type="evidence" value="ECO:0007669"/>
    <property type="project" value="UniProtKB-SubCell"/>
</dbReference>
<dbReference type="OrthoDB" id="4494341at2759"/>
<evidence type="ECO:0000256" key="6">
    <source>
        <dbReference type="ARBA" id="ARBA00022692"/>
    </source>
</evidence>
<comment type="catalytic activity">
    <reaction evidence="12">
        <text>2 a Fe(II)-siderophore + NADP(+) + H(+) = 2 a Fe(III)-siderophore + NADPH</text>
        <dbReference type="Rhea" id="RHEA:28795"/>
        <dbReference type="Rhea" id="RHEA-COMP:11342"/>
        <dbReference type="Rhea" id="RHEA-COMP:11344"/>
        <dbReference type="ChEBI" id="CHEBI:15378"/>
        <dbReference type="ChEBI" id="CHEBI:29033"/>
        <dbReference type="ChEBI" id="CHEBI:29034"/>
        <dbReference type="ChEBI" id="CHEBI:57783"/>
        <dbReference type="ChEBI" id="CHEBI:58349"/>
        <dbReference type="EC" id="1.16.1.9"/>
    </reaction>
</comment>
<evidence type="ECO:0000256" key="2">
    <source>
        <dbReference type="ARBA" id="ARBA00006278"/>
    </source>
</evidence>
<accession>A0A2A9PP15</accession>
<evidence type="ECO:0000256" key="10">
    <source>
        <dbReference type="ARBA" id="ARBA00023065"/>
    </source>
</evidence>
<evidence type="ECO:0000256" key="1">
    <source>
        <dbReference type="ARBA" id="ARBA00004651"/>
    </source>
</evidence>
<dbReference type="Pfam" id="PF08030">
    <property type="entry name" value="NAD_binding_6"/>
    <property type="match status" value="1"/>
</dbReference>
<evidence type="ECO:0000256" key="7">
    <source>
        <dbReference type="ARBA" id="ARBA00022982"/>
    </source>
</evidence>
<name>A0A2A9PP15_OPHUN</name>
<feature type="transmembrane region" description="Helical" evidence="13">
    <location>
        <begin position="173"/>
        <end position="190"/>
    </location>
</feature>
<dbReference type="STRING" id="268505.A0A2A9PP15"/>
<dbReference type="InterPro" id="IPR013121">
    <property type="entry name" value="Fe_red_NAD-bd_6"/>
</dbReference>
<feature type="transmembrane region" description="Helical" evidence="13">
    <location>
        <begin position="280"/>
        <end position="299"/>
    </location>
</feature>
<dbReference type="AlphaFoldDB" id="A0A2A9PP15"/>
<dbReference type="SUPFAM" id="SSF63380">
    <property type="entry name" value="Riboflavin synthase domain-like"/>
    <property type="match status" value="1"/>
</dbReference>
<keyword evidence="8 13" id="KW-1133">Transmembrane helix</keyword>
<dbReference type="Gene3D" id="3.40.50.80">
    <property type="entry name" value="Nucleotide-binding domain of ferredoxin-NADP reductase (FNR) module"/>
    <property type="match status" value="1"/>
</dbReference>
<dbReference type="PANTHER" id="PTHR32361:SF12">
    <property type="entry name" value="PUTATIVE (AFU_ORTHOLOGUE AFUA_1G14340)-RELATED"/>
    <property type="match status" value="1"/>
</dbReference>
<dbReference type="SFLD" id="SFLDG01168">
    <property type="entry name" value="Ferric_reductase_subgroup_(FRE"/>
    <property type="match status" value="1"/>
</dbReference>
<feature type="transmembrane region" description="Helical" evidence="13">
    <location>
        <begin position="211"/>
        <end position="230"/>
    </location>
</feature>
<feature type="domain" description="FAD-binding FR-type" evidence="14">
    <location>
        <begin position="323"/>
        <end position="458"/>
    </location>
</feature>
<dbReference type="InterPro" id="IPR013112">
    <property type="entry name" value="FAD-bd_8"/>
</dbReference>
<dbReference type="SUPFAM" id="SSF52343">
    <property type="entry name" value="Ferredoxin reductase-like, C-terminal NADP-linked domain"/>
    <property type="match status" value="1"/>
</dbReference>
<evidence type="ECO:0000256" key="12">
    <source>
        <dbReference type="ARBA" id="ARBA00048483"/>
    </source>
</evidence>
<keyword evidence="4" id="KW-0813">Transport</keyword>
<evidence type="ECO:0000256" key="5">
    <source>
        <dbReference type="ARBA" id="ARBA00022475"/>
    </source>
</evidence>
<dbReference type="InterPro" id="IPR039261">
    <property type="entry name" value="FNR_nucleotide-bd"/>
</dbReference>
<dbReference type="InterPro" id="IPR051410">
    <property type="entry name" value="Ferric/Cupric_Reductase"/>
</dbReference>
<keyword evidence="11 13" id="KW-0472">Membrane</keyword>
<evidence type="ECO:0000259" key="14">
    <source>
        <dbReference type="PROSITE" id="PS51384"/>
    </source>
</evidence>
<dbReference type="InterPro" id="IPR017927">
    <property type="entry name" value="FAD-bd_FR_type"/>
</dbReference>
<comment type="subcellular location">
    <subcellularLocation>
        <location evidence="1">Cell membrane</location>
        <topology evidence="1">Multi-pass membrane protein</topology>
    </subcellularLocation>
</comment>
<keyword evidence="10" id="KW-0406">Ion transport</keyword>
<feature type="transmembrane region" description="Helical" evidence="13">
    <location>
        <begin position="135"/>
        <end position="153"/>
    </location>
</feature>
<evidence type="ECO:0000256" key="13">
    <source>
        <dbReference type="SAM" id="Phobius"/>
    </source>
</evidence>
<dbReference type="SFLD" id="SFLDS00052">
    <property type="entry name" value="Ferric_Reductase_Domain"/>
    <property type="match status" value="1"/>
</dbReference>
<dbReference type="PANTHER" id="PTHR32361">
    <property type="entry name" value="FERRIC/CUPRIC REDUCTASE TRANSMEMBRANE COMPONENT"/>
    <property type="match status" value="1"/>
</dbReference>
<feature type="transmembrane region" description="Helical" evidence="13">
    <location>
        <begin position="250"/>
        <end position="268"/>
    </location>
</feature>
<dbReference type="CDD" id="cd06186">
    <property type="entry name" value="NOX_Duox_like_FAD_NADP"/>
    <property type="match status" value="1"/>
</dbReference>
<keyword evidence="5" id="KW-1003">Cell membrane</keyword>
<proteinExistence type="inferred from homology"/>
<keyword evidence="6 13" id="KW-0812">Transmembrane</keyword>
<dbReference type="Proteomes" id="UP000037136">
    <property type="component" value="Unassembled WGS sequence"/>
</dbReference>
<dbReference type="EMBL" id="LAZP02000017">
    <property type="protein sequence ID" value="PFH62791.1"/>
    <property type="molecule type" value="Genomic_DNA"/>
</dbReference>
<gene>
    <name evidence="15" type="ORF">XA68_11803</name>
</gene>
<reference evidence="15 16" key="1">
    <citation type="journal article" date="2015" name="BMC Genomics">
        <title>Gene expression during zombie ant biting behavior reflects the complexity underlying fungal parasitic behavioral manipulation.</title>
        <authorList>
            <person name="de Bekker C."/>
            <person name="Ohm R.A."/>
            <person name="Loreto R.G."/>
            <person name="Sebastian A."/>
            <person name="Albert I."/>
            <person name="Merrow M."/>
            <person name="Brachmann A."/>
            <person name="Hughes D.P."/>
        </authorList>
    </citation>
    <scope>NUCLEOTIDE SEQUENCE [LARGE SCALE GENOMIC DNA]</scope>
    <source>
        <strain evidence="15 16">SC16a</strain>
    </source>
</reference>